<dbReference type="SMART" id="SM00868">
    <property type="entry name" value="zf-AD"/>
    <property type="match status" value="1"/>
</dbReference>
<proteinExistence type="predicted"/>
<keyword evidence="2 4" id="KW-0863">Zinc-finger</keyword>
<dbReference type="InParanoid" id="A0A6J1WQ94"/>
<dbReference type="SUPFAM" id="SSF57716">
    <property type="entry name" value="Glucocorticoid receptor-like (DNA-binding domain)"/>
    <property type="match status" value="1"/>
</dbReference>
<evidence type="ECO:0000259" key="7">
    <source>
        <dbReference type="PROSITE" id="PS51915"/>
    </source>
</evidence>
<evidence type="ECO:0000256" key="1">
    <source>
        <dbReference type="ARBA" id="ARBA00022723"/>
    </source>
</evidence>
<feature type="binding site" evidence="5">
    <location>
        <position position="54"/>
    </location>
    <ligand>
        <name>Zn(2+)</name>
        <dbReference type="ChEBI" id="CHEBI:29105"/>
    </ligand>
</feature>
<feature type="domain" description="ZAD" evidence="7">
    <location>
        <begin position="5"/>
        <end position="78"/>
    </location>
</feature>
<feature type="binding site" evidence="5">
    <location>
        <position position="51"/>
    </location>
    <ligand>
        <name>Zn(2+)</name>
        <dbReference type="ChEBI" id="CHEBI:29105"/>
    </ligand>
</feature>
<evidence type="ECO:0000313" key="8">
    <source>
        <dbReference type="Proteomes" id="UP001652740"/>
    </source>
</evidence>
<feature type="domain" description="C2H2-type" evidence="6">
    <location>
        <begin position="203"/>
        <end position="230"/>
    </location>
</feature>
<dbReference type="GO" id="GO:0000978">
    <property type="term" value="F:RNA polymerase II cis-regulatory region sequence-specific DNA binding"/>
    <property type="evidence" value="ECO:0007669"/>
    <property type="project" value="TreeGrafter"/>
</dbReference>
<keyword evidence="1 5" id="KW-0479">Metal-binding</keyword>
<evidence type="ECO:0000256" key="4">
    <source>
        <dbReference type="PROSITE-ProRule" id="PRU00042"/>
    </source>
</evidence>
<evidence type="ECO:0000313" key="10">
    <source>
        <dbReference type="RefSeq" id="XP_052758572.1"/>
    </source>
</evidence>
<dbReference type="InterPro" id="IPR036236">
    <property type="entry name" value="Znf_C2H2_sf"/>
</dbReference>
<gene>
    <name evidence="9 10" type="primary">LOC113516984</name>
</gene>
<evidence type="ECO:0000313" key="9">
    <source>
        <dbReference type="RefSeq" id="XP_026757297.2"/>
    </source>
</evidence>
<dbReference type="Gene3D" id="3.30.160.60">
    <property type="entry name" value="Classic Zinc Finger"/>
    <property type="match status" value="5"/>
</dbReference>
<dbReference type="Gene3D" id="3.40.1800.20">
    <property type="match status" value="1"/>
</dbReference>
<dbReference type="SUPFAM" id="SSF57667">
    <property type="entry name" value="beta-beta-alpha zinc fingers"/>
    <property type="match status" value="3"/>
</dbReference>
<dbReference type="PANTHER" id="PTHR23235:SF120">
    <property type="entry name" value="KRUPPEL-LIKE FACTOR 15"/>
    <property type="match status" value="1"/>
</dbReference>
<sequence>MNTSHMCRLCMKTEFLVNLYKIDGETTLDKKIYFCMDIMVHPDDKLPAFICKQCTKKINKFYSFKCKCLQINIELKNIENSQILDYDTNLLNCNIESDSTRNKLIDNKTILMELTDPLSHQTETPITNKSTVSEKTEKIINKRNDKYQCEFCGCIFQMKTVLENHLMTHSGIKPYSCNICPKKFARAENKIIHMRSHFGIKPFICEICGKTSTKSQDLIRHMKIHSDERNYSCSSCKLQFKRSGDLTSHIRTHTGARPYRCLTCDKRYTSHSGLRKHYRLHCKKELLNNVSK</sequence>
<name>A0A6J1WQ94_GALME</name>
<feature type="domain" description="C2H2-type" evidence="6">
    <location>
        <begin position="175"/>
        <end position="202"/>
    </location>
</feature>
<dbReference type="RefSeq" id="XP_026757297.2">
    <property type="nucleotide sequence ID" value="XM_026901496.3"/>
</dbReference>
<feature type="binding site" evidence="5">
    <location>
        <position position="7"/>
    </location>
    <ligand>
        <name>Zn(2+)</name>
        <dbReference type="ChEBI" id="CHEBI:29105"/>
    </ligand>
</feature>
<reference evidence="9 10" key="1">
    <citation type="submission" date="2025-05" db="UniProtKB">
        <authorList>
            <consortium name="RefSeq"/>
        </authorList>
    </citation>
    <scope>IDENTIFICATION</scope>
    <source>
        <tissue evidence="9 10">Whole larvae</tissue>
    </source>
</reference>
<dbReference type="Pfam" id="PF00096">
    <property type="entry name" value="zf-C2H2"/>
    <property type="match status" value="4"/>
</dbReference>
<dbReference type="PROSITE" id="PS51915">
    <property type="entry name" value="ZAD"/>
    <property type="match status" value="1"/>
</dbReference>
<dbReference type="AlphaFoldDB" id="A0A6J1WQ94"/>
<dbReference type="InterPro" id="IPR013087">
    <property type="entry name" value="Znf_C2H2_type"/>
</dbReference>
<dbReference type="Pfam" id="PF07776">
    <property type="entry name" value="zf-AD"/>
    <property type="match status" value="1"/>
</dbReference>
<dbReference type="GeneID" id="113516984"/>
<evidence type="ECO:0000256" key="5">
    <source>
        <dbReference type="PROSITE-ProRule" id="PRU01263"/>
    </source>
</evidence>
<dbReference type="InterPro" id="IPR012934">
    <property type="entry name" value="Znf_AD"/>
</dbReference>
<feature type="domain" description="C2H2-type" evidence="6">
    <location>
        <begin position="231"/>
        <end position="258"/>
    </location>
</feature>
<dbReference type="SMART" id="SM00355">
    <property type="entry name" value="ZnF_C2H2"/>
    <property type="match status" value="5"/>
</dbReference>
<dbReference type="RefSeq" id="XP_052758572.1">
    <property type="nucleotide sequence ID" value="XM_052902612.1"/>
</dbReference>
<dbReference type="GO" id="GO:0008270">
    <property type="term" value="F:zinc ion binding"/>
    <property type="evidence" value="ECO:0007669"/>
    <property type="project" value="UniProtKB-UniRule"/>
</dbReference>
<accession>A0A6J1WQ94</accession>
<keyword evidence="8" id="KW-1185">Reference proteome</keyword>
<dbReference type="PROSITE" id="PS50157">
    <property type="entry name" value="ZINC_FINGER_C2H2_2"/>
    <property type="match status" value="5"/>
</dbReference>
<feature type="binding site" evidence="5">
    <location>
        <position position="10"/>
    </location>
    <ligand>
        <name>Zn(2+)</name>
        <dbReference type="ChEBI" id="CHEBI:29105"/>
    </ligand>
</feature>
<keyword evidence="3 5" id="KW-0862">Zinc</keyword>
<protein>
    <submittedName>
        <fullName evidence="9 10">Zinc finger protein 569-like</fullName>
    </submittedName>
</protein>
<evidence type="ECO:0000259" key="6">
    <source>
        <dbReference type="PROSITE" id="PS50157"/>
    </source>
</evidence>
<dbReference type="KEGG" id="gmw:113516984"/>
<dbReference type="Proteomes" id="UP001652740">
    <property type="component" value="Unplaced"/>
</dbReference>
<evidence type="ECO:0000256" key="3">
    <source>
        <dbReference type="ARBA" id="ARBA00022833"/>
    </source>
</evidence>
<dbReference type="PANTHER" id="PTHR23235">
    <property type="entry name" value="KRUEPPEL-LIKE TRANSCRIPTION FACTOR"/>
    <property type="match status" value="1"/>
</dbReference>
<feature type="domain" description="C2H2-type" evidence="6">
    <location>
        <begin position="259"/>
        <end position="286"/>
    </location>
</feature>
<organism evidence="8 9">
    <name type="scientific">Galleria mellonella</name>
    <name type="common">Greater wax moth</name>
    <dbReference type="NCBI Taxonomy" id="7137"/>
    <lineage>
        <taxon>Eukaryota</taxon>
        <taxon>Metazoa</taxon>
        <taxon>Ecdysozoa</taxon>
        <taxon>Arthropoda</taxon>
        <taxon>Hexapoda</taxon>
        <taxon>Insecta</taxon>
        <taxon>Pterygota</taxon>
        <taxon>Neoptera</taxon>
        <taxon>Endopterygota</taxon>
        <taxon>Lepidoptera</taxon>
        <taxon>Glossata</taxon>
        <taxon>Ditrysia</taxon>
        <taxon>Pyraloidea</taxon>
        <taxon>Pyralidae</taxon>
        <taxon>Galleriinae</taxon>
        <taxon>Galleria</taxon>
    </lineage>
</organism>
<dbReference type="GO" id="GO:0000981">
    <property type="term" value="F:DNA-binding transcription factor activity, RNA polymerase II-specific"/>
    <property type="evidence" value="ECO:0007669"/>
    <property type="project" value="TreeGrafter"/>
</dbReference>
<feature type="domain" description="C2H2-type" evidence="6">
    <location>
        <begin position="147"/>
        <end position="174"/>
    </location>
</feature>
<dbReference type="PROSITE" id="PS00028">
    <property type="entry name" value="ZINC_FINGER_C2H2_1"/>
    <property type="match status" value="4"/>
</dbReference>
<dbReference type="GO" id="GO:0005634">
    <property type="term" value="C:nucleus"/>
    <property type="evidence" value="ECO:0007669"/>
    <property type="project" value="InterPro"/>
</dbReference>
<evidence type="ECO:0000256" key="2">
    <source>
        <dbReference type="ARBA" id="ARBA00022771"/>
    </source>
</evidence>